<feature type="region of interest" description="Disordered" evidence="1">
    <location>
        <begin position="179"/>
        <end position="198"/>
    </location>
</feature>
<dbReference type="EMBL" id="CABVIK010000033">
    <property type="protein sequence ID" value="VVP61207.1"/>
    <property type="molecule type" value="Genomic_DNA"/>
</dbReference>
<dbReference type="GO" id="GO:0051213">
    <property type="term" value="F:dioxygenase activity"/>
    <property type="evidence" value="ECO:0007669"/>
    <property type="project" value="UniProtKB-KW"/>
</dbReference>
<protein>
    <submittedName>
        <fullName evidence="2">3-mercaptopropionate dioxygenase</fullName>
        <ecNumber evidence="2">1.13.11.-</ecNumber>
    </submittedName>
</protein>
<dbReference type="SUPFAM" id="SSF51182">
    <property type="entry name" value="RmlC-like cupins"/>
    <property type="match status" value="1"/>
</dbReference>
<dbReference type="CDD" id="cd10548">
    <property type="entry name" value="cupin_CDO"/>
    <property type="match status" value="1"/>
</dbReference>
<dbReference type="AlphaFoldDB" id="A0A5E7QJZ8"/>
<evidence type="ECO:0000313" key="3">
    <source>
        <dbReference type="Proteomes" id="UP000349468"/>
    </source>
</evidence>
<dbReference type="InterPro" id="IPR011051">
    <property type="entry name" value="RmlC_Cupin_sf"/>
</dbReference>
<organism evidence="2 3">
    <name type="scientific">Pseudomonas fluorescens</name>
    <dbReference type="NCBI Taxonomy" id="294"/>
    <lineage>
        <taxon>Bacteria</taxon>
        <taxon>Pseudomonadati</taxon>
        <taxon>Pseudomonadota</taxon>
        <taxon>Gammaproteobacteria</taxon>
        <taxon>Pseudomonadales</taxon>
        <taxon>Pseudomonadaceae</taxon>
        <taxon>Pseudomonas</taxon>
    </lineage>
</organism>
<keyword evidence="2" id="KW-0223">Dioxygenase</keyword>
<sequence length="198" mass="22153">MESQEDDIQSFVGELRKIVHDAANEAELLSLVGPLVQRMVQKRSWLSAEMYEADSELGYGTTLLHVEPDQSLFVVVDSWLPGRGVPPHDHDTWAVVVGVDGTERNLFWQRLDDALLPGYAELQLMGERCITDGEALLLPSGSIHSVINETEHTSLSFHVYGRHLNFTERRQFDPENNLERPFKIAPRASHGAAGAQLP</sequence>
<accession>A0A5E7QJZ8</accession>
<evidence type="ECO:0000256" key="1">
    <source>
        <dbReference type="SAM" id="MobiDB-lite"/>
    </source>
</evidence>
<proteinExistence type="predicted"/>
<name>A0A5E7QJZ8_PSEFL</name>
<dbReference type="Gene3D" id="2.60.120.10">
    <property type="entry name" value="Jelly Rolls"/>
    <property type="match status" value="1"/>
</dbReference>
<dbReference type="RefSeq" id="WP_154504963.1">
    <property type="nucleotide sequence ID" value="NZ_CABVIK010000033.1"/>
</dbReference>
<evidence type="ECO:0000313" key="2">
    <source>
        <dbReference type="EMBL" id="VVP61207.1"/>
    </source>
</evidence>
<reference evidence="2 3" key="1">
    <citation type="submission" date="2019-09" db="EMBL/GenBank/DDBJ databases">
        <authorList>
            <person name="Chandra G."/>
            <person name="Truman W A."/>
        </authorList>
    </citation>
    <scope>NUCLEOTIDE SEQUENCE [LARGE SCALE GENOMIC DNA]</scope>
    <source>
        <strain evidence="2">PS870</strain>
    </source>
</reference>
<gene>
    <name evidence="2" type="ORF">PS870_06285</name>
</gene>
<dbReference type="Proteomes" id="UP000349468">
    <property type="component" value="Unassembled WGS sequence"/>
</dbReference>
<keyword evidence="2" id="KW-0560">Oxidoreductase</keyword>
<dbReference type="InterPro" id="IPR014710">
    <property type="entry name" value="RmlC-like_jellyroll"/>
</dbReference>
<dbReference type="EC" id="1.13.11.-" evidence="2"/>